<name>S0EYB5_CHTCT</name>
<dbReference type="SFLD" id="SFLDG01140">
    <property type="entry name" value="C2.B:_Phosphomannomutase_and_P"/>
    <property type="match status" value="1"/>
</dbReference>
<dbReference type="PANTHER" id="PTHR10000">
    <property type="entry name" value="PHOSPHOSERINE PHOSPHATASE"/>
    <property type="match status" value="1"/>
</dbReference>
<evidence type="ECO:0000313" key="1">
    <source>
        <dbReference type="EMBL" id="CCW36705.1"/>
    </source>
</evidence>
<dbReference type="OrthoDB" id="9814970at2"/>
<dbReference type="InterPro" id="IPR000150">
    <property type="entry name" value="Cof"/>
</dbReference>
<reference evidence="2" key="1">
    <citation type="submission" date="2013-03" db="EMBL/GenBank/DDBJ databases">
        <title>Genome sequence of Chthonomonas calidirosea, the first sequenced genome from the Armatimonadetes phylum (formally candidate division OP10).</title>
        <authorList>
            <person name="Lee K.C.Y."/>
            <person name="Morgan X.C."/>
            <person name="Dunfield P.F."/>
            <person name="Tamas I."/>
            <person name="Houghton K.M."/>
            <person name="Vyssotski M."/>
            <person name="Ryan J.L.J."/>
            <person name="Lagutin K."/>
            <person name="McDonald I.R."/>
            <person name="Stott M.B."/>
        </authorList>
    </citation>
    <scope>NUCLEOTIDE SEQUENCE [LARGE SCALE GENOMIC DNA]</scope>
    <source>
        <strain evidence="2">DSM 23976 / ICMP 18418 / T49</strain>
    </source>
</reference>
<keyword evidence="2" id="KW-1185">Reference proteome</keyword>
<proteinExistence type="predicted"/>
<dbReference type="PANTHER" id="PTHR10000:SF8">
    <property type="entry name" value="HAD SUPERFAMILY HYDROLASE-LIKE, TYPE 3"/>
    <property type="match status" value="1"/>
</dbReference>
<dbReference type="eggNOG" id="COG0561">
    <property type="taxonomic scope" value="Bacteria"/>
</dbReference>
<dbReference type="SFLD" id="SFLDS00003">
    <property type="entry name" value="Haloacid_Dehalogenase"/>
    <property type="match status" value="1"/>
</dbReference>
<sequence length="282" mass="30564">MQKGPSSKIRALFLDIDGTLVGADNQISAAVQRAVTKAQERGLWIGLCTGRTRYTAEPVAAQLWRPPDYLIVSNGAIAIETPTETLLHRRLLEPALALEVARILIDAGEQVYIYEPAFRPLVEESRVLYHPARPVGAFATPPRYQPYASLLSELPFTPVSVASFGPQQEMQALVKAMRESLSEDFSVIQSGTHALWGVEIFAAGVNKRSGAEMVARRLGISSQECMAIGDHMNDIELLEWAGIGVAMADAPAEVQAVADWITASVEEDGVAEAIERLLTIAA</sequence>
<dbReference type="AlphaFoldDB" id="S0EYB5"/>
<protein>
    <submittedName>
        <fullName evidence="1">Predicted hydrolases of the HAD superfamily</fullName>
    </submittedName>
</protein>
<dbReference type="STRING" id="454171.CP488_01167"/>
<dbReference type="GO" id="GO:0005829">
    <property type="term" value="C:cytosol"/>
    <property type="evidence" value="ECO:0007669"/>
    <property type="project" value="TreeGrafter"/>
</dbReference>
<dbReference type="Proteomes" id="UP000014227">
    <property type="component" value="Chromosome I"/>
</dbReference>
<gene>
    <name evidence="1" type="ORF">CCALI_02920</name>
</gene>
<organism evidence="1 2">
    <name type="scientific">Chthonomonas calidirosea (strain DSM 23976 / ICMP 18418 / T49)</name>
    <dbReference type="NCBI Taxonomy" id="1303518"/>
    <lineage>
        <taxon>Bacteria</taxon>
        <taxon>Bacillati</taxon>
        <taxon>Armatimonadota</taxon>
        <taxon>Chthonomonadia</taxon>
        <taxon>Chthonomonadales</taxon>
        <taxon>Chthonomonadaceae</taxon>
        <taxon>Chthonomonas</taxon>
    </lineage>
</organism>
<dbReference type="EMBL" id="HF951689">
    <property type="protein sequence ID" value="CCW36705.1"/>
    <property type="molecule type" value="Genomic_DNA"/>
</dbReference>
<dbReference type="HOGENOM" id="CLU_044146_0_2_0"/>
<dbReference type="CDD" id="cd07516">
    <property type="entry name" value="HAD_Pase"/>
    <property type="match status" value="1"/>
</dbReference>
<dbReference type="PATRIC" id="fig|1303518.3.peg.3026"/>
<dbReference type="InterPro" id="IPR023214">
    <property type="entry name" value="HAD_sf"/>
</dbReference>
<dbReference type="Pfam" id="PF08282">
    <property type="entry name" value="Hydrolase_3"/>
    <property type="match status" value="1"/>
</dbReference>
<evidence type="ECO:0000313" key="2">
    <source>
        <dbReference type="Proteomes" id="UP000014227"/>
    </source>
</evidence>
<dbReference type="RefSeq" id="WP_016484208.1">
    <property type="nucleotide sequence ID" value="NC_021487.1"/>
</dbReference>
<dbReference type="Gene3D" id="3.40.50.1000">
    <property type="entry name" value="HAD superfamily/HAD-like"/>
    <property type="match status" value="1"/>
</dbReference>
<dbReference type="InParanoid" id="S0EYB5"/>
<dbReference type="SUPFAM" id="SSF56784">
    <property type="entry name" value="HAD-like"/>
    <property type="match status" value="1"/>
</dbReference>
<dbReference type="NCBIfam" id="TIGR00099">
    <property type="entry name" value="Cof-subfamily"/>
    <property type="match status" value="1"/>
</dbReference>
<keyword evidence="1" id="KW-0378">Hydrolase</keyword>
<dbReference type="InterPro" id="IPR036412">
    <property type="entry name" value="HAD-like_sf"/>
</dbReference>
<accession>S0EYB5</accession>
<dbReference type="KEGG" id="ccz:CCALI_02920"/>
<dbReference type="GO" id="GO:0016791">
    <property type="term" value="F:phosphatase activity"/>
    <property type="evidence" value="ECO:0007669"/>
    <property type="project" value="UniProtKB-ARBA"/>
</dbReference>
<dbReference type="GO" id="GO:0000287">
    <property type="term" value="F:magnesium ion binding"/>
    <property type="evidence" value="ECO:0007669"/>
    <property type="project" value="TreeGrafter"/>
</dbReference>
<dbReference type="Gene3D" id="3.30.1240.10">
    <property type="match status" value="1"/>
</dbReference>